<organism evidence="2 3">
    <name type="scientific">Aquilegia coerulea</name>
    <name type="common">Rocky mountain columbine</name>
    <dbReference type="NCBI Taxonomy" id="218851"/>
    <lineage>
        <taxon>Eukaryota</taxon>
        <taxon>Viridiplantae</taxon>
        <taxon>Streptophyta</taxon>
        <taxon>Embryophyta</taxon>
        <taxon>Tracheophyta</taxon>
        <taxon>Spermatophyta</taxon>
        <taxon>Magnoliopsida</taxon>
        <taxon>Ranunculales</taxon>
        <taxon>Ranunculaceae</taxon>
        <taxon>Thalictroideae</taxon>
        <taxon>Aquilegia</taxon>
    </lineage>
</organism>
<dbReference type="InParanoid" id="A0A2G5DRP6"/>
<keyword evidence="1" id="KW-0732">Signal</keyword>
<keyword evidence="3" id="KW-1185">Reference proteome</keyword>
<feature type="chain" id="PRO_5013861961" description="Secreted protein" evidence="1">
    <location>
        <begin position="16"/>
        <end position="115"/>
    </location>
</feature>
<sequence>MWFCILFALNKWCLGRSKPDLVEHKKCYILIFNVPSKSQFKNMLYMNCYTARFGKQICEIPTILSYRPLKPHLYISYDARKVQSASSSHLTTCCYFSSYFNVSCFSCNLSNIGRQ</sequence>
<feature type="signal peptide" evidence="1">
    <location>
        <begin position="1"/>
        <end position="15"/>
    </location>
</feature>
<dbReference type="Proteomes" id="UP000230069">
    <property type="component" value="Unassembled WGS sequence"/>
</dbReference>
<evidence type="ECO:0008006" key="4">
    <source>
        <dbReference type="Google" id="ProtNLM"/>
    </source>
</evidence>
<evidence type="ECO:0000256" key="1">
    <source>
        <dbReference type="SAM" id="SignalP"/>
    </source>
</evidence>
<evidence type="ECO:0000313" key="2">
    <source>
        <dbReference type="EMBL" id="PIA46194.1"/>
    </source>
</evidence>
<dbReference type="EMBL" id="KZ305032">
    <property type="protein sequence ID" value="PIA46194.1"/>
    <property type="molecule type" value="Genomic_DNA"/>
</dbReference>
<protein>
    <recommendedName>
        <fullName evidence="4">Secreted protein</fullName>
    </recommendedName>
</protein>
<name>A0A2G5DRP6_AQUCA</name>
<gene>
    <name evidence="2" type="ORF">AQUCO_01500010v1</name>
</gene>
<accession>A0A2G5DRP6</accession>
<evidence type="ECO:0000313" key="3">
    <source>
        <dbReference type="Proteomes" id="UP000230069"/>
    </source>
</evidence>
<proteinExistence type="predicted"/>
<reference evidence="2 3" key="1">
    <citation type="submission" date="2017-09" db="EMBL/GenBank/DDBJ databases">
        <title>WGS assembly of Aquilegia coerulea Goldsmith.</title>
        <authorList>
            <person name="Hodges S."/>
            <person name="Kramer E."/>
            <person name="Nordborg M."/>
            <person name="Tomkins J."/>
            <person name="Borevitz J."/>
            <person name="Derieg N."/>
            <person name="Yan J."/>
            <person name="Mihaltcheva S."/>
            <person name="Hayes R.D."/>
            <person name="Rokhsar D."/>
        </authorList>
    </citation>
    <scope>NUCLEOTIDE SEQUENCE [LARGE SCALE GENOMIC DNA]</scope>
    <source>
        <strain evidence="3">cv. Goldsmith</strain>
    </source>
</reference>
<dbReference type="AlphaFoldDB" id="A0A2G5DRP6"/>